<dbReference type="InterPro" id="IPR014746">
    <property type="entry name" value="Gln_synth/guanido_kin_cat_dom"/>
</dbReference>
<evidence type="ECO:0000256" key="6">
    <source>
        <dbReference type="ARBA" id="ARBA00023128"/>
    </source>
</evidence>
<keyword evidence="2 8" id="KW-0436">Ligase</keyword>
<evidence type="ECO:0000256" key="8">
    <source>
        <dbReference type="HAMAP-Rule" id="MF_03147"/>
    </source>
</evidence>
<dbReference type="Gene3D" id="1.10.10.410">
    <property type="match status" value="1"/>
</dbReference>
<evidence type="ECO:0000256" key="2">
    <source>
        <dbReference type="ARBA" id="ARBA00022598"/>
    </source>
</evidence>
<dbReference type="GO" id="GO:0030956">
    <property type="term" value="C:glutamyl-tRNA(Gln) amidotransferase complex"/>
    <property type="evidence" value="ECO:0007669"/>
    <property type="project" value="UniProtKB-UniRule"/>
</dbReference>
<dbReference type="InterPro" id="IPR017958">
    <property type="entry name" value="Gln-tRNA_amidoTrfase_suB_CS"/>
</dbReference>
<evidence type="ECO:0000256" key="4">
    <source>
        <dbReference type="ARBA" id="ARBA00022840"/>
    </source>
</evidence>
<dbReference type="GO" id="GO:0005524">
    <property type="term" value="F:ATP binding"/>
    <property type="evidence" value="ECO:0007669"/>
    <property type="project" value="UniProtKB-KW"/>
</dbReference>
<comment type="caution">
    <text evidence="10">The sequence shown here is derived from an EMBL/GenBank/DDBJ whole genome shotgun (WGS) entry which is preliminary data.</text>
</comment>
<dbReference type="InterPro" id="IPR006075">
    <property type="entry name" value="Asn/Gln-tRNA_Trfase_suB/E_cat"/>
</dbReference>
<accession>A0AAN7WJK4</accession>
<keyword evidence="6 8" id="KW-0496">Mitochondrion</keyword>
<reference evidence="11" key="1">
    <citation type="submission" date="2023-07" db="EMBL/GenBank/DDBJ databases">
        <title>A draft genome of Kazachstania heterogenica Y-27499.</title>
        <authorList>
            <person name="Donic C."/>
            <person name="Kralova J.S."/>
            <person name="Fidel L."/>
            <person name="Ben-Dor S."/>
            <person name="Jung S."/>
        </authorList>
    </citation>
    <scope>NUCLEOTIDE SEQUENCE [LARGE SCALE GENOMIC DNA]</scope>
    <source>
        <strain evidence="11">Y27499</strain>
    </source>
</reference>
<comment type="function">
    <text evidence="8">Allows the formation of correctly charged Gln-tRNA(Gln) through the transamidation of misacylated Glu-tRNA(Gln) in the mitochondria. The reaction takes place in the presence of glutamine and ATP through an activated gamma-phospho-Glu-tRNA(Gln).</text>
</comment>
<evidence type="ECO:0000256" key="3">
    <source>
        <dbReference type="ARBA" id="ARBA00022741"/>
    </source>
</evidence>
<keyword evidence="11" id="KW-1185">Reference proteome</keyword>
<dbReference type="InterPro" id="IPR004413">
    <property type="entry name" value="GatB"/>
</dbReference>
<dbReference type="HAMAP" id="MF_00121">
    <property type="entry name" value="GatB"/>
    <property type="match status" value="1"/>
</dbReference>
<dbReference type="PROSITE" id="PS01234">
    <property type="entry name" value="GATB"/>
    <property type="match status" value="1"/>
</dbReference>
<dbReference type="InterPro" id="IPR003789">
    <property type="entry name" value="Asn/Gln_tRNA_amidoTrase-B-like"/>
</dbReference>
<comment type="subunit">
    <text evidence="8">Subunit of the heterotrimeric GatFAB amidotransferase (AdT) complex, composed of A, B and F subunits.</text>
</comment>
<keyword evidence="4 8" id="KW-0067">ATP-binding</keyword>
<dbReference type="GO" id="GO:0005739">
    <property type="term" value="C:mitochondrion"/>
    <property type="evidence" value="ECO:0007669"/>
    <property type="project" value="UniProtKB-SubCell"/>
</dbReference>
<feature type="domain" description="Asn/Gln amidotransferase" evidence="9">
    <location>
        <begin position="353"/>
        <end position="517"/>
    </location>
</feature>
<evidence type="ECO:0000259" key="9">
    <source>
        <dbReference type="SMART" id="SM00845"/>
    </source>
</evidence>
<dbReference type="GO" id="GO:0032543">
    <property type="term" value="P:mitochondrial translation"/>
    <property type="evidence" value="ECO:0007669"/>
    <property type="project" value="UniProtKB-UniRule"/>
</dbReference>
<dbReference type="InterPro" id="IPR018027">
    <property type="entry name" value="Asn/Gln_amidotransferase"/>
</dbReference>
<protein>
    <recommendedName>
        <fullName evidence="8">Glutamyl-tRNA(Gln) amidotransferase subunit B, mitochondrial</fullName>
        <shortName evidence="8">Glu-AdT subunit B</shortName>
        <ecNumber evidence="8">6.3.5.-</ecNumber>
    </recommendedName>
</protein>
<evidence type="ECO:0000256" key="5">
    <source>
        <dbReference type="ARBA" id="ARBA00022917"/>
    </source>
</evidence>
<dbReference type="Pfam" id="PF02934">
    <property type="entry name" value="GatB_N"/>
    <property type="match status" value="1"/>
</dbReference>
<dbReference type="GO" id="GO:0050567">
    <property type="term" value="F:glutaminyl-tRNA synthase (glutamine-hydrolyzing) activity"/>
    <property type="evidence" value="ECO:0007669"/>
    <property type="project" value="UniProtKB-UniRule"/>
</dbReference>
<keyword evidence="3 8" id="KW-0547">Nucleotide-binding</keyword>
<proteinExistence type="inferred from homology"/>
<dbReference type="Pfam" id="PF02637">
    <property type="entry name" value="GatB_Yqey"/>
    <property type="match status" value="1"/>
</dbReference>
<comment type="similarity">
    <text evidence="1 8">Belongs to the GatB/GatE family. GatB subfamily.</text>
</comment>
<sequence length="520" mass="59977">MTSIANEYQLKCGLEIHTQLNTEKKLFSLAKNDPFGSISSPNHHVSYFDAALPGTRPILNYECVLKALKLAISLNCDVNLNSHFDRKHYFYGDQPQGYQLTQHYSPIASNGYLNLHSDIDNLDTPTKKINIIQLQLEQDTGMSHYDNYEKKTMIDLNRSNVPLIELVTEPNFDSVPQVIAFLKKYQNLVRRINVSTGNLETGAIRVDVNVSVGDYPRVELKNLSNTSSISNAIKYEYDRQINIIKQGKAAELLRYEETRGWNGYETIKLRSKETTIDYRYMPDPELGCIRLDYSIIKDIKKSLPISTDDEIRIFLNEPYNLSLKNAKLLCIQNGKNEYYTNGEVKKYYLDSFNLFREVIPPSFERDCKIIANWVINELLGDLNKLELPLKNIQELFPPTKFIEFIKLLQNGKVSNTGGKRLLFYILENIQTKQFKGNIDLQYLIQKLNIEIKSSVDGEELLKQCQSIIDNINNPKLIENIKSGKKKNSLNYLVGIAMRQTRGRVKPTEYQRIFKNILMIK</sequence>
<evidence type="ECO:0000313" key="10">
    <source>
        <dbReference type="EMBL" id="KAK5779469.1"/>
    </source>
</evidence>
<dbReference type="InterPro" id="IPR023168">
    <property type="entry name" value="GatB_Yqey_C_2"/>
</dbReference>
<comment type="subcellular location">
    <subcellularLocation>
        <location evidence="8">Mitochondrion</location>
    </subcellularLocation>
</comment>
<dbReference type="NCBIfam" id="TIGR00133">
    <property type="entry name" value="gatB"/>
    <property type="match status" value="1"/>
</dbReference>
<organism evidence="10 11">
    <name type="scientific">Arxiozyma heterogenica</name>
    <dbReference type="NCBI Taxonomy" id="278026"/>
    <lineage>
        <taxon>Eukaryota</taxon>
        <taxon>Fungi</taxon>
        <taxon>Dikarya</taxon>
        <taxon>Ascomycota</taxon>
        <taxon>Saccharomycotina</taxon>
        <taxon>Saccharomycetes</taxon>
        <taxon>Saccharomycetales</taxon>
        <taxon>Saccharomycetaceae</taxon>
        <taxon>Arxiozyma</taxon>
    </lineage>
</organism>
<evidence type="ECO:0000256" key="1">
    <source>
        <dbReference type="ARBA" id="ARBA00005306"/>
    </source>
</evidence>
<dbReference type="SUPFAM" id="SSF55931">
    <property type="entry name" value="Glutamine synthetase/guanido kinase"/>
    <property type="match status" value="1"/>
</dbReference>
<dbReference type="EC" id="6.3.5.-" evidence="8"/>
<dbReference type="EMBL" id="JAWIZZ010000047">
    <property type="protein sequence ID" value="KAK5779469.1"/>
    <property type="molecule type" value="Genomic_DNA"/>
</dbReference>
<dbReference type="PANTHER" id="PTHR11659:SF0">
    <property type="entry name" value="GLUTAMYL-TRNA(GLN) AMIDOTRANSFERASE SUBUNIT B, MITOCHONDRIAL"/>
    <property type="match status" value="1"/>
</dbReference>
<evidence type="ECO:0000313" key="11">
    <source>
        <dbReference type="Proteomes" id="UP001306508"/>
    </source>
</evidence>
<dbReference type="SUPFAM" id="SSF89095">
    <property type="entry name" value="GatB/YqeY motif"/>
    <property type="match status" value="1"/>
</dbReference>
<dbReference type="Proteomes" id="UP001306508">
    <property type="component" value="Unassembled WGS sequence"/>
</dbReference>
<dbReference type="AlphaFoldDB" id="A0AAN7WJK4"/>
<keyword evidence="5 8" id="KW-0648">Protein biosynthesis</keyword>
<dbReference type="InterPro" id="IPR017959">
    <property type="entry name" value="Asn/Gln-tRNA_amidoTrfase_suB/E"/>
</dbReference>
<comment type="catalytic activity">
    <reaction evidence="7 8">
        <text>L-glutamyl-tRNA(Gln) + L-glutamine + ATP + H2O = L-glutaminyl-tRNA(Gln) + L-glutamate + ADP + phosphate + H(+)</text>
        <dbReference type="Rhea" id="RHEA:17521"/>
        <dbReference type="Rhea" id="RHEA-COMP:9681"/>
        <dbReference type="Rhea" id="RHEA-COMP:9684"/>
        <dbReference type="ChEBI" id="CHEBI:15377"/>
        <dbReference type="ChEBI" id="CHEBI:15378"/>
        <dbReference type="ChEBI" id="CHEBI:29985"/>
        <dbReference type="ChEBI" id="CHEBI:30616"/>
        <dbReference type="ChEBI" id="CHEBI:43474"/>
        <dbReference type="ChEBI" id="CHEBI:58359"/>
        <dbReference type="ChEBI" id="CHEBI:78520"/>
        <dbReference type="ChEBI" id="CHEBI:78521"/>
        <dbReference type="ChEBI" id="CHEBI:456216"/>
    </reaction>
</comment>
<evidence type="ECO:0000256" key="7">
    <source>
        <dbReference type="ARBA" id="ARBA00047913"/>
    </source>
</evidence>
<name>A0AAN7WJK4_9SACH</name>
<dbReference type="GO" id="GO:0070681">
    <property type="term" value="P:glutaminyl-tRNAGln biosynthesis via transamidation"/>
    <property type="evidence" value="ECO:0007669"/>
    <property type="project" value="UniProtKB-UniRule"/>
</dbReference>
<dbReference type="NCBIfam" id="NF004012">
    <property type="entry name" value="PRK05477.1-2"/>
    <property type="match status" value="1"/>
</dbReference>
<dbReference type="PANTHER" id="PTHR11659">
    <property type="entry name" value="GLUTAMYL-TRNA GLN AMIDOTRANSFERASE SUBUNIT B MITOCHONDRIAL AND PROKARYOTIC PET112-RELATED"/>
    <property type="match status" value="1"/>
</dbReference>
<dbReference type="SMART" id="SM00845">
    <property type="entry name" value="GatB_Yqey"/>
    <property type="match status" value="1"/>
</dbReference>
<gene>
    <name evidence="8" type="primary">PET112</name>
    <name evidence="10" type="ORF">RI543_003360</name>
</gene>